<dbReference type="Gene3D" id="1.20.59.20">
    <property type="match status" value="1"/>
</dbReference>
<gene>
    <name evidence="7 10" type="primary">tilS</name>
    <name evidence="10" type="ORF">J3491_08900</name>
</gene>
<dbReference type="SUPFAM" id="SSF82829">
    <property type="entry name" value="MesJ substrate recognition domain-like"/>
    <property type="match status" value="1"/>
</dbReference>
<feature type="binding site" evidence="7">
    <location>
        <begin position="48"/>
        <end position="53"/>
    </location>
    <ligand>
        <name>ATP</name>
        <dbReference type="ChEBI" id="CHEBI:30616"/>
    </ligand>
</feature>
<dbReference type="InterPro" id="IPR011063">
    <property type="entry name" value="TilS/TtcA_N"/>
</dbReference>
<evidence type="ECO:0000259" key="8">
    <source>
        <dbReference type="Pfam" id="PF01171"/>
    </source>
</evidence>
<dbReference type="Pfam" id="PF09179">
    <property type="entry name" value="TilS"/>
    <property type="match status" value="1"/>
</dbReference>
<dbReference type="GO" id="GO:0006400">
    <property type="term" value="P:tRNA modification"/>
    <property type="evidence" value="ECO:0007669"/>
    <property type="project" value="UniProtKB-UniRule"/>
</dbReference>
<dbReference type="NCBIfam" id="TIGR02432">
    <property type="entry name" value="lysidine_TilS_N"/>
    <property type="match status" value="1"/>
</dbReference>
<dbReference type="EMBL" id="JAGBKN010000018">
    <property type="protein sequence ID" value="MBO1517451.1"/>
    <property type="molecule type" value="Genomic_DNA"/>
</dbReference>
<comment type="function">
    <text evidence="7">Ligates lysine onto the cytidine present at position 34 of the AUA codon-specific tRNA(Ile) that contains the anticodon CAU, in an ATP-dependent manner. Cytidine is converted to lysidine, thus changing the amino acid specificity of the tRNA from methionine to isoleucine.</text>
</comment>
<dbReference type="PANTHER" id="PTHR43033:SF1">
    <property type="entry name" value="TRNA(ILE)-LYSIDINE SYNTHASE-RELATED"/>
    <property type="match status" value="1"/>
</dbReference>
<dbReference type="AlphaFoldDB" id="A0AAW4IRP5"/>
<evidence type="ECO:0000313" key="11">
    <source>
        <dbReference type="Proteomes" id="UP000664161"/>
    </source>
</evidence>
<dbReference type="GO" id="GO:0005524">
    <property type="term" value="F:ATP binding"/>
    <property type="evidence" value="ECO:0007669"/>
    <property type="project" value="UniProtKB-UniRule"/>
</dbReference>
<evidence type="ECO:0000256" key="3">
    <source>
        <dbReference type="ARBA" id="ARBA00022694"/>
    </source>
</evidence>
<reference evidence="10 11" key="1">
    <citation type="submission" date="2021-03" db="EMBL/GenBank/DDBJ databases">
        <authorList>
            <person name="Shang D.-D."/>
            <person name="Du Z.-J."/>
            <person name="Chen G.-J."/>
        </authorList>
    </citation>
    <scope>NUCLEOTIDE SEQUENCE [LARGE SCALE GENOMIC DNA]</scope>
    <source>
        <strain evidence="10 11">F2608</strain>
    </source>
</reference>
<keyword evidence="3 7" id="KW-0819">tRNA processing</keyword>
<dbReference type="SUPFAM" id="SSF52402">
    <property type="entry name" value="Adenine nucleotide alpha hydrolases-like"/>
    <property type="match status" value="1"/>
</dbReference>
<name>A0AAW4IRP5_9GAMM</name>
<dbReference type="Gene3D" id="3.40.50.620">
    <property type="entry name" value="HUPs"/>
    <property type="match status" value="1"/>
</dbReference>
<evidence type="ECO:0000256" key="7">
    <source>
        <dbReference type="HAMAP-Rule" id="MF_01161"/>
    </source>
</evidence>
<protein>
    <recommendedName>
        <fullName evidence="7">tRNA(Ile)-lysidine synthase</fullName>
        <ecNumber evidence="7">6.3.4.19</ecNumber>
    </recommendedName>
    <alternativeName>
        <fullName evidence="7">tRNA(Ile)-2-lysyl-cytidine synthase</fullName>
    </alternativeName>
    <alternativeName>
        <fullName evidence="7">tRNA(Ile)-lysidine synthetase</fullName>
    </alternativeName>
</protein>
<dbReference type="InterPro" id="IPR014729">
    <property type="entry name" value="Rossmann-like_a/b/a_fold"/>
</dbReference>
<evidence type="ECO:0000256" key="1">
    <source>
        <dbReference type="ARBA" id="ARBA00022490"/>
    </source>
</evidence>
<dbReference type="GO" id="GO:0005737">
    <property type="term" value="C:cytoplasm"/>
    <property type="evidence" value="ECO:0007669"/>
    <property type="project" value="UniProtKB-SubCell"/>
</dbReference>
<dbReference type="CDD" id="cd01992">
    <property type="entry name" value="TilS_N"/>
    <property type="match status" value="1"/>
</dbReference>
<comment type="similarity">
    <text evidence="7">Belongs to the tRNA(Ile)-lysidine synthase family.</text>
</comment>
<dbReference type="InterPro" id="IPR012094">
    <property type="entry name" value="tRNA_Ile_lys_synt"/>
</dbReference>
<dbReference type="InterPro" id="IPR015262">
    <property type="entry name" value="tRNA_Ile_lys_synt_subst-bd"/>
</dbReference>
<evidence type="ECO:0000256" key="6">
    <source>
        <dbReference type="ARBA" id="ARBA00048539"/>
    </source>
</evidence>
<keyword evidence="11" id="KW-1185">Reference proteome</keyword>
<evidence type="ECO:0000256" key="5">
    <source>
        <dbReference type="ARBA" id="ARBA00022840"/>
    </source>
</evidence>
<dbReference type="RefSeq" id="WP_207969915.1">
    <property type="nucleotide sequence ID" value="NZ_JAGBKN010000018.1"/>
</dbReference>
<proteinExistence type="inferred from homology"/>
<dbReference type="HAMAP" id="MF_01161">
    <property type="entry name" value="tRNA_Ile_lys_synt"/>
    <property type="match status" value="1"/>
</dbReference>
<feature type="domain" description="tRNA(Ile)-lysidine synthase substrate-binding" evidence="9">
    <location>
        <begin position="278"/>
        <end position="349"/>
    </location>
</feature>
<keyword evidence="5 7" id="KW-0067">ATP-binding</keyword>
<comment type="caution">
    <text evidence="10">The sequence shown here is derived from an EMBL/GenBank/DDBJ whole genome shotgun (WGS) entry which is preliminary data.</text>
</comment>
<accession>A0AAW4IRP5</accession>
<organism evidence="10 11">
    <name type="scientific">Psychrobacter halodurans</name>
    <dbReference type="NCBI Taxonomy" id="2818439"/>
    <lineage>
        <taxon>Bacteria</taxon>
        <taxon>Pseudomonadati</taxon>
        <taxon>Pseudomonadota</taxon>
        <taxon>Gammaproteobacteria</taxon>
        <taxon>Moraxellales</taxon>
        <taxon>Moraxellaceae</taxon>
        <taxon>Psychrobacter</taxon>
    </lineage>
</organism>
<dbReference type="Proteomes" id="UP000664161">
    <property type="component" value="Unassembled WGS sequence"/>
</dbReference>
<comment type="domain">
    <text evidence="7">The N-terminal region contains the highly conserved SGGXDS motif, predicted to be a P-loop motif involved in ATP binding.</text>
</comment>
<dbReference type="Pfam" id="PF01171">
    <property type="entry name" value="ATP_bind_3"/>
    <property type="match status" value="1"/>
</dbReference>
<feature type="domain" description="tRNA(Ile)-lysidine/2-thiocytidine synthase N-terminal" evidence="8">
    <location>
        <begin position="43"/>
        <end position="222"/>
    </location>
</feature>
<keyword evidence="1 7" id="KW-0963">Cytoplasm</keyword>
<dbReference type="GO" id="GO:0032267">
    <property type="term" value="F:tRNA(Ile)-lysidine synthase activity"/>
    <property type="evidence" value="ECO:0007669"/>
    <property type="project" value="UniProtKB-EC"/>
</dbReference>
<evidence type="ECO:0000256" key="2">
    <source>
        <dbReference type="ARBA" id="ARBA00022598"/>
    </source>
</evidence>
<comment type="catalytic activity">
    <reaction evidence="6 7">
        <text>cytidine(34) in tRNA(Ile2) + L-lysine + ATP = lysidine(34) in tRNA(Ile2) + AMP + diphosphate + H(+)</text>
        <dbReference type="Rhea" id="RHEA:43744"/>
        <dbReference type="Rhea" id="RHEA-COMP:10625"/>
        <dbReference type="Rhea" id="RHEA-COMP:10670"/>
        <dbReference type="ChEBI" id="CHEBI:15378"/>
        <dbReference type="ChEBI" id="CHEBI:30616"/>
        <dbReference type="ChEBI" id="CHEBI:32551"/>
        <dbReference type="ChEBI" id="CHEBI:33019"/>
        <dbReference type="ChEBI" id="CHEBI:82748"/>
        <dbReference type="ChEBI" id="CHEBI:83665"/>
        <dbReference type="ChEBI" id="CHEBI:456215"/>
        <dbReference type="EC" id="6.3.4.19"/>
    </reaction>
</comment>
<evidence type="ECO:0000259" key="9">
    <source>
        <dbReference type="Pfam" id="PF09179"/>
    </source>
</evidence>
<dbReference type="EC" id="6.3.4.19" evidence="7"/>
<dbReference type="PANTHER" id="PTHR43033">
    <property type="entry name" value="TRNA(ILE)-LYSIDINE SYNTHASE-RELATED"/>
    <property type="match status" value="1"/>
</dbReference>
<evidence type="ECO:0000256" key="4">
    <source>
        <dbReference type="ARBA" id="ARBA00022741"/>
    </source>
</evidence>
<keyword evidence="4 7" id="KW-0547">Nucleotide-binding</keyword>
<sequence>MTSSAIIPSPIKPIATLPIDEGLAQALLSSLTEYGAQLHGRRVWLACSGGRDSLALAALCVQLYHHGRLPFLPQLLHVDHGLQADSSVWAQHVARWATAQNLPCQILRAQVKGQDEQAARHARYEVMRAVLNTDDVLMLAHHADDQAETILMRLIQGAGVNGLSGMQPWRTQTQGGRRNALWRPWLTAKRSKISRYAQRLQLPYIDDPTNEAGDNVRSGLRRDIMPVLATYNPNVIDNIARSAQLLSDAQSIINDQAIEDLQRVAVSDLQLASAQRVLNIAVLNTLSSYRQRQLLHHWLTQDEPLPPTKQLVDEVFGLSRRQDSNHQTALFWQASLQSYVIRRYRQRLYRISSDWLDWLTLPLGKVEHVISDLTDEVASTPAIRQQPILMTLRSDTHFVWQAKIWPHALATLLGGDRSSSATFSKDMLIKDTLSKGTLRDKLANHQGTIRLSFAPLARQQRVRTVSMPRPQAGKKLYQTLGIPVWLRESLVIVSVDCRHSKDGQDDLIENAAAVPILLLSPFDCWILHTDIMRVESNHPAAFDEIAEGVVSQIMIQKAR</sequence>
<dbReference type="InterPro" id="IPR012795">
    <property type="entry name" value="tRNA_Ile_lys_synt_N"/>
</dbReference>
<evidence type="ECO:0000313" key="10">
    <source>
        <dbReference type="EMBL" id="MBO1517451.1"/>
    </source>
</evidence>
<keyword evidence="2 7" id="KW-0436">Ligase</keyword>
<comment type="subcellular location">
    <subcellularLocation>
        <location evidence="7">Cytoplasm</location>
    </subcellularLocation>
</comment>